<evidence type="ECO:0000313" key="1">
    <source>
        <dbReference type="EnsemblMetazoa" id="SMAR003652-PA"/>
    </source>
</evidence>
<reference evidence="2" key="1">
    <citation type="submission" date="2011-05" db="EMBL/GenBank/DDBJ databases">
        <authorList>
            <person name="Richards S.R."/>
            <person name="Qu J."/>
            <person name="Jiang H."/>
            <person name="Jhangiani S.N."/>
            <person name="Agravi P."/>
            <person name="Goodspeed R."/>
            <person name="Gross S."/>
            <person name="Mandapat C."/>
            <person name="Jackson L."/>
            <person name="Mathew T."/>
            <person name="Pu L."/>
            <person name="Thornton R."/>
            <person name="Saada N."/>
            <person name="Wilczek-Boney K.B."/>
            <person name="Lee S."/>
            <person name="Kovar C."/>
            <person name="Wu Y."/>
            <person name="Scherer S.E."/>
            <person name="Worley K.C."/>
            <person name="Muzny D.M."/>
            <person name="Gibbs R."/>
        </authorList>
    </citation>
    <scope>NUCLEOTIDE SEQUENCE</scope>
    <source>
        <strain evidence="2">Brora</strain>
    </source>
</reference>
<name>T1IRG0_STRMM</name>
<reference evidence="1" key="2">
    <citation type="submission" date="2015-02" db="UniProtKB">
        <authorList>
            <consortium name="EnsemblMetazoa"/>
        </authorList>
    </citation>
    <scope>IDENTIFICATION</scope>
</reference>
<evidence type="ECO:0000313" key="2">
    <source>
        <dbReference type="Proteomes" id="UP000014500"/>
    </source>
</evidence>
<accession>T1IRG0</accession>
<protein>
    <submittedName>
        <fullName evidence="1">Uncharacterized protein</fullName>
    </submittedName>
</protein>
<dbReference type="HOGENOM" id="CLU_1837615_0_0_1"/>
<dbReference type="PhylomeDB" id="T1IRG0"/>
<proteinExistence type="predicted"/>
<sequence>MGPQYDSWDRPLWGEMDHREELELTILAPLDQKLAASWVAALTEAEDKYRIFVQAMVQHSYDKKLNVLKQFEISAYNAFNLVKAVGTALAQTLAYGYYAASELPKSEIEISLKLSDVMEKLHSALLLTTKIYPLRLKNIV</sequence>
<organism evidence="1 2">
    <name type="scientific">Strigamia maritima</name>
    <name type="common">European centipede</name>
    <name type="synonym">Geophilus maritimus</name>
    <dbReference type="NCBI Taxonomy" id="126957"/>
    <lineage>
        <taxon>Eukaryota</taxon>
        <taxon>Metazoa</taxon>
        <taxon>Ecdysozoa</taxon>
        <taxon>Arthropoda</taxon>
        <taxon>Myriapoda</taxon>
        <taxon>Chilopoda</taxon>
        <taxon>Pleurostigmophora</taxon>
        <taxon>Geophilomorpha</taxon>
        <taxon>Linotaeniidae</taxon>
        <taxon>Strigamia</taxon>
    </lineage>
</organism>
<dbReference type="Proteomes" id="UP000014500">
    <property type="component" value="Unassembled WGS sequence"/>
</dbReference>
<dbReference type="AlphaFoldDB" id="T1IRG0"/>
<dbReference type="EMBL" id="JH431359">
    <property type="status" value="NOT_ANNOTATED_CDS"/>
    <property type="molecule type" value="Genomic_DNA"/>
</dbReference>
<dbReference type="EnsemblMetazoa" id="SMAR003652-RA">
    <property type="protein sequence ID" value="SMAR003652-PA"/>
    <property type="gene ID" value="SMAR003652"/>
</dbReference>
<keyword evidence="2" id="KW-1185">Reference proteome</keyword>